<proteinExistence type="predicted"/>
<dbReference type="InterPro" id="IPR008965">
    <property type="entry name" value="CBM2/CBM3_carb-bd_dom_sf"/>
</dbReference>
<keyword evidence="1" id="KW-0812">Transmembrane</keyword>
<name>A6UNH1_METVS</name>
<accession>A6UNH1</accession>
<dbReference type="AlphaFoldDB" id="A6UNH1"/>
<evidence type="ECO:0000313" key="3">
    <source>
        <dbReference type="EMBL" id="ABR54043.1"/>
    </source>
</evidence>
<dbReference type="PROSITE" id="PS50093">
    <property type="entry name" value="PKD"/>
    <property type="match status" value="1"/>
</dbReference>
<feature type="transmembrane region" description="Helical" evidence="1">
    <location>
        <begin position="672"/>
        <end position="690"/>
    </location>
</feature>
<protein>
    <submittedName>
        <fullName evidence="3">Cellulosome anchoring protein cohesin region</fullName>
    </submittedName>
</protein>
<dbReference type="STRING" id="406327.Mevan_0132"/>
<dbReference type="RefSeq" id="WP_011971947.1">
    <property type="nucleotide sequence ID" value="NC_009634.1"/>
</dbReference>
<evidence type="ECO:0000256" key="1">
    <source>
        <dbReference type="SAM" id="Phobius"/>
    </source>
</evidence>
<dbReference type="InterPro" id="IPR002102">
    <property type="entry name" value="Cohesin_dom"/>
</dbReference>
<dbReference type="GO" id="GO:0030246">
    <property type="term" value="F:carbohydrate binding"/>
    <property type="evidence" value="ECO:0007669"/>
    <property type="project" value="InterPro"/>
</dbReference>
<gene>
    <name evidence="3" type="ordered locus">Mevan_0132</name>
</gene>
<dbReference type="InterPro" id="IPR000601">
    <property type="entry name" value="PKD_dom"/>
</dbReference>
<sequence length="695" mass="79223">MKIKTLVFIALIFCIVPQTFSEEISVVLNSSSDSFFIGESFDLELNLLNIPSDKKCGGFETRISYDKTQLQLSSITLSKDLNSDIGDVSLSNGRISIVWFSTPPTGDINIAKIKFNVLKEGNSTIELLGTTVSDSNGFTYNNMTLSNLKVKLSPLGYTVTEIDLINYETNKKINSKISIKGVKTPLKNISGNIYFENISIMDNPVPNILCSKFNYEVRDNNLSFFMIPNSIYENETFINLLTLPITVKNDDYRITPKVYVNDILLDNFSVNEKKQDENQDTFDGFMFYVDGKYTEKMDTTIGNSKTIRLRANNFKENLTDISGYIFINDSIFEILDYKIPEVSEVYSKLNRSKSNNPNIYVNESYLYFNISLKEQTTTNTFSLLEFRVTPKTNENTSSKVHVGNITVYSNETEILPKFKELTISVIERRKNIPPVTRIYYTIHNNNEVNFQAISHDEDDDLDSLKYYWEFGNGKNSTREKSSQKYPDYSMYLVSCKVTDPLNASYTAKGIIEILNINPITYEVSNRSFKTLKSGENETIVLNMSLTNPFTYPVSVYIEFTGTGSPNSPRYNIELNSQENKTVNLKLDVSKTTEIKWNVRYYPPVSLGNKDIAIGYYQWDFTEKIEFIDPPKIINSTEIVDIEGSNILLKVNKVKKVENQVIEQSFSDSGFSIIYYCFASILGVFTGLTFVNSKIK</sequence>
<dbReference type="Pfam" id="PF00801">
    <property type="entry name" value="PKD"/>
    <property type="match status" value="1"/>
</dbReference>
<dbReference type="SUPFAM" id="SSF49299">
    <property type="entry name" value="PKD domain"/>
    <property type="match status" value="1"/>
</dbReference>
<dbReference type="OrthoDB" id="103676at2157"/>
<dbReference type="HOGENOM" id="CLU_398292_0_0_2"/>
<dbReference type="Proteomes" id="UP000001107">
    <property type="component" value="Chromosome"/>
</dbReference>
<dbReference type="CDD" id="cd08547">
    <property type="entry name" value="Type_II_cohesin"/>
    <property type="match status" value="1"/>
</dbReference>
<dbReference type="InterPro" id="IPR035986">
    <property type="entry name" value="PKD_dom_sf"/>
</dbReference>
<dbReference type="Pfam" id="PF00963">
    <property type="entry name" value="Cohesin"/>
    <property type="match status" value="1"/>
</dbReference>
<keyword evidence="4" id="KW-1185">Reference proteome</keyword>
<reference evidence="3" key="1">
    <citation type="submission" date="2007-06" db="EMBL/GenBank/DDBJ databases">
        <title>Complete sequence of Methanococcus vannielii SB.</title>
        <authorList>
            <consortium name="US DOE Joint Genome Institute"/>
            <person name="Copeland A."/>
            <person name="Lucas S."/>
            <person name="Lapidus A."/>
            <person name="Barry K."/>
            <person name="Glavina del Rio T."/>
            <person name="Dalin E."/>
            <person name="Tice H."/>
            <person name="Pitluck S."/>
            <person name="Chain P."/>
            <person name="Malfatti S."/>
            <person name="Shin M."/>
            <person name="Vergez L."/>
            <person name="Schmutz J."/>
            <person name="Larimer F."/>
            <person name="Land M."/>
            <person name="Hauser L."/>
            <person name="Kyrpides N."/>
            <person name="Anderson I."/>
            <person name="Sieprawska-Lupa M."/>
            <person name="Whitman W.B."/>
            <person name="Richardson P."/>
        </authorList>
    </citation>
    <scope>NUCLEOTIDE SEQUENCE [LARGE SCALE GENOMIC DNA]</scope>
    <source>
        <strain evidence="3">SB</strain>
    </source>
</reference>
<dbReference type="KEGG" id="mvn:Mevan_0132"/>
<evidence type="ECO:0000313" key="4">
    <source>
        <dbReference type="Proteomes" id="UP000001107"/>
    </source>
</evidence>
<dbReference type="GO" id="GO:0000272">
    <property type="term" value="P:polysaccharide catabolic process"/>
    <property type="evidence" value="ECO:0007669"/>
    <property type="project" value="InterPro"/>
</dbReference>
<dbReference type="GeneID" id="5324601"/>
<feature type="domain" description="PKD" evidence="2">
    <location>
        <begin position="462"/>
        <end position="507"/>
    </location>
</feature>
<keyword evidence="1" id="KW-1133">Transmembrane helix</keyword>
<dbReference type="EMBL" id="CP000742">
    <property type="protein sequence ID" value="ABR54043.1"/>
    <property type="molecule type" value="Genomic_DNA"/>
</dbReference>
<dbReference type="SUPFAM" id="SSF49384">
    <property type="entry name" value="Carbohydrate-binding domain"/>
    <property type="match status" value="1"/>
</dbReference>
<organism evidence="3 4">
    <name type="scientific">Methanococcus vannielii (strain ATCC 35089 / DSM 1224 / JCM 13029 / OCM 148 / SB)</name>
    <dbReference type="NCBI Taxonomy" id="406327"/>
    <lineage>
        <taxon>Archaea</taxon>
        <taxon>Methanobacteriati</taxon>
        <taxon>Methanobacteriota</taxon>
        <taxon>Methanomada group</taxon>
        <taxon>Methanococci</taxon>
        <taxon>Methanococcales</taxon>
        <taxon>Methanococcaceae</taxon>
        <taxon>Methanococcus</taxon>
    </lineage>
</organism>
<keyword evidence="1" id="KW-0472">Membrane</keyword>
<dbReference type="Gene3D" id="2.60.40.680">
    <property type="match status" value="1"/>
</dbReference>
<evidence type="ECO:0000259" key="2">
    <source>
        <dbReference type="PROSITE" id="PS50093"/>
    </source>
</evidence>
<dbReference type="InterPro" id="IPR013783">
    <property type="entry name" value="Ig-like_fold"/>
</dbReference>
<dbReference type="Gene3D" id="2.60.40.10">
    <property type="entry name" value="Immunoglobulins"/>
    <property type="match status" value="1"/>
</dbReference>
<dbReference type="eggNOG" id="arCOG09552">
    <property type="taxonomic scope" value="Archaea"/>
</dbReference>